<evidence type="ECO:0000256" key="5">
    <source>
        <dbReference type="ARBA" id="ARBA00022839"/>
    </source>
</evidence>
<evidence type="ECO:0000259" key="9">
    <source>
        <dbReference type="Pfam" id="PF17768"/>
    </source>
</evidence>
<gene>
    <name evidence="10" type="primary">recJ</name>
    <name evidence="10" type="ORF">ELAC_1702</name>
</gene>
<evidence type="ECO:0000256" key="2">
    <source>
        <dbReference type="ARBA" id="ARBA00019841"/>
    </source>
</evidence>
<feature type="domain" description="DHHA1" evidence="8">
    <location>
        <begin position="365"/>
        <end position="457"/>
    </location>
</feature>
<reference evidence="11" key="1">
    <citation type="submission" date="2015-06" db="EMBL/GenBank/DDBJ databases">
        <authorList>
            <person name="Bertelli C."/>
        </authorList>
    </citation>
    <scope>NUCLEOTIDE SEQUENCE [LARGE SCALE GENOMIC DNA]</scope>
    <source>
        <strain evidence="11">CRIB-30</strain>
    </source>
</reference>
<sequence>MLSWYNHAESPLWVMPREDASLKESIIKEFKIHPVIAQVLVSRGFNTLESIHKYLYAKLPDLYDPFLMAEMPQAVSRVIQAIEQKENILIYGDNDVDGMTGTALLVEYLRFLGANVFFYVSNRSTLRQSIIVEALEYALKNDCKLLITVDCGITAANEIAKVVEQNVDVIITDHHVPTDTIPNCVATLNPKLLKNTYPNADLTGVGVAFKLTHGITKQLVAEGKIPPRKIDLKKYLDLVALGTISDMGSLLGENRILVRYGLQQLTRGRRVGLSKLISVSDPDVNMGDLTAFTIASKVAPRLNSLGRIDDPTKGVQLLLIRNTSMAEKMAIELDLNNIERQKIERMVAGDVDQTISANPNLLLDKAIVLSSQQWHPGVIAIVTTRISKYYHRPTIMIAIENGIGKGSIRSIPEFPILSVLKSCSDILLNWGGHDFAAGLTVQADKIDEFKRRFIEAANQKLKNHDIMTKLSLDAEINFEEITFDFMESLKLLEPYGNENHQPIFFCKAKQAWPPKVVGKSHLKLYLQQGDRMLEGIAFGKAQLGPNLRRKNLTLLVAFTPQINTYQGLSIQLLIRDFKVLKEEELDEISISDRREEGSLSPRALKPKLDELTLD</sequence>
<evidence type="ECO:0000256" key="3">
    <source>
        <dbReference type="ARBA" id="ARBA00022722"/>
    </source>
</evidence>
<name>A0A0H5DT78_9BACT</name>
<evidence type="ECO:0000259" key="7">
    <source>
        <dbReference type="Pfam" id="PF01368"/>
    </source>
</evidence>
<evidence type="ECO:0000256" key="4">
    <source>
        <dbReference type="ARBA" id="ARBA00022801"/>
    </source>
</evidence>
<dbReference type="InterPro" id="IPR004610">
    <property type="entry name" value="RecJ"/>
</dbReference>
<keyword evidence="5 10" id="KW-0269">Exonuclease</keyword>
<dbReference type="AlphaFoldDB" id="A0A0H5DT78"/>
<dbReference type="GO" id="GO:0008409">
    <property type="term" value="F:5'-3' exonuclease activity"/>
    <property type="evidence" value="ECO:0007669"/>
    <property type="project" value="InterPro"/>
</dbReference>
<dbReference type="SUPFAM" id="SSF64182">
    <property type="entry name" value="DHH phosphoesterases"/>
    <property type="match status" value="1"/>
</dbReference>
<dbReference type="Pfam" id="PF02272">
    <property type="entry name" value="DHHA1"/>
    <property type="match status" value="1"/>
</dbReference>
<dbReference type="Gene3D" id="3.10.310.30">
    <property type="match status" value="1"/>
</dbReference>
<organism evidence="10 11">
    <name type="scientific">Estrella lausannensis</name>
    <dbReference type="NCBI Taxonomy" id="483423"/>
    <lineage>
        <taxon>Bacteria</taxon>
        <taxon>Pseudomonadati</taxon>
        <taxon>Chlamydiota</taxon>
        <taxon>Chlamydiia</taxon>
        <taxon>Parachlamydiales</taxon>
        <taxon>Candidatus Criblamydiaceae</taxon>
        <taxon>Estrella</taxon>
    </lineage>
</organism>
<accession>A0A0H5DT78</accession>
<keyword evidence="11" id="KW-1185">Reference proteome</keyword>
<dbReference type="PANTHER" id="PTHR30255:SF2">
    <property type="entry name" value="SINGLE-STRANDED-DNA-SPECIFIC EXONUCLEASE RECJ"/>
    <property type="match status" value="1"/>
</dbReference>
<dbReference type="EMBL" id="CWGJ01000025">
    <property type="protein sequence ID" value="CRX39029.1"/>
    <property type="molecule type" value="Genomic_DNA"/>
</dbReference>
<protein>
    <recommendedName>
        <fullName evidence="2">Single-stranded-DNA-specific exonuclease RecJ</fullName>
    </recommendedName>
</protein>
<dbReference type="GO" id="GO:0006310">
    <property type="term" value="P:DNA recombination"/>
    <property type="evidence" value="ECO:0007669"/>
    <property type="project" value="InterPro"/>
</dbReference>
<feature type="domain" description="DDH" evidence="7">
    <location>
        <begin position="87"/>
        <end position="243"/>
    </location>
</feature>
<dbReference type="InterPro" id="IPR038763">
    <property type="entry name" value="DHH_sf"/>
</dbReference>
<dbReference type="Proteomes" id="UP000220251">
    <property type="component" value="Unassembled WGS sequence"/>
</dbReference>
<dbReference type="Pfam" id="PF17768">
    <property type="entry name" value="RecJ_OB"/>
    <property type="match status" value="1"/>
</dbReference>
<evidence type="ECO:0000256" key="6">
    <source>
        <dbReference type="SAM" id="MobiDB-lite"/>
    </source>
</evidence>
<dbReference type="InterPro" id="IPR003156">
    <property type="entry name" value="DHHA1_dom"/>
</dbReference>
<evidence type="ECO:0000313" key="10">
    <source>
        <dbReference type="EMBL" id="CRX39029.1"/>
    </source>
</evidence>
<dbReference type="InterPro" id="IPR041122">
    <property type="entry name" value="RecJ_OB"/>
</dbReference>
<dbReference type="NCBIfam" id="TIGR00644">
    <property type="entry name" value="recJ"/>
    <property type="match status" value="1"/>
</dbReference>
<keyword evidence="4 10" id="KW-0378">Hydrolase</keyword>
<dbReference type="GO" id="GO:0003676">
    <property type="term" value="F:nucleic acid binding"/>
    <property type="evidence" value="ECO:0007669"/>
    <property type="project" value="InterPro"/>
</dbReference>
<feature type="region of interest" description="Disordered" evidence="6">
    <location>
        <begin position="592"/>
        <end position="614"/>
    </location>
</feature>
<evidence type="ECO:0000256" key="1">
    <source>
        <dbReference type="ARBA" id="ARBA00005915"/>
    </source>
</evidence>
<dbReference type="InterPro" id="IPR001667">
    <property type="entry name" value="DDH_dom"/>
</dbReference>
<proteinExistence type="inferred from homology"/>
<dbReference type="OrthoDB" id="9809852at2"/>
<dbReference type="InterPro" id="IPR051673">
    <property type="entry name" value="SSDNA_exonuclease_RecJ"/>
</dbReference>
<dbReference type="Gene3D" id="3.90.1640.30">
    <property type="match status" value="1"/>
</dbReference>
<dbReference type="PANTHER" id="PTHR30255">
    <property type="entry name" value="SINGLE-STRANDED-DNA-SPECIFIC EXONUCLEASE RECJ"/>
    <property type="match status" value="1"/>
</dbReference>
<keyword evidence="3" id="KW-0540">Nuclease</keyword>
<feature type="domain" description="RecJ OB" evidence="9">
    <location>
        <begin position="472"/>
        <end position="576"/>
    </location>
</feature>
<dbReference type="RefSeq" id="WP_098038884.1">
    <property type="nucleotide sequence ID" value="NZ_CWGJ01000025.1"/>
</dbReference>
<comment type="similarity">
    <text evidence="1">Belongs to the RecJ family.</text>
</comment>
<evidence type="ECO:0000313" key="11">
    <source>
        <dbReference type="Proteomes" id="UP000220251"/>
    </source>
</evidence>
<dbReference type="Pfam" id="PF01368">
    <property type="entry name" value="DHH"/>
    <property type="match status" value="1"/>
</dbReference>
<evidence type="ECO:0000259" key="8">
    <source>
        <dbReference type="Pfam" id="PF02272"/>
    </source>
</evidence>
<dbReference type="GO" id="GO:0006281">
    <property type="term" value="P:DNA repair"/>
    <property type="evidence" value="ECO:0007669"/>
    <property type="project" value="InterPro"/>
</dbReference>